<reference evidence="3" key="2">
    <citation type="submission" date="2014-06" db="EMBL/GenBank/DDBJ databases">
        <authorList>
            <person name="Genoscope - CEA"/>
        </authorList>
    </citation>
    <scope>NUCLEOTIDE SEQUENCE</scope>
</reference>
<keyword evidence="1" id="KW-0472">Membrane</keyword>
<feature type="transmembrane region" description="Helical" evidence="1">
    <location>
        <begin position="28"/>
        <end position="45"/>
    </location>
</feature>
<dbReference type="AlphaFoldDB" id="A0A078IWS4"/>
<keyword evidence="1" id="KW-1133">Transmembrane helix</keyword>
<sequence length="47" mass="5568">MFWCTIESDPCRLFTELIQQMQVKGMQVIIYFFYSVLSVFVFNCCSA</sequence>
<keyword evidence="1" id="KW-0812">Transmembrane</keyword>
<gene>
    <name evidence="3" type="primary">BnaC02g45600D</name>
    <name evidence="2" type="ORF">DARMORV10_C02P21560.1</name>
    <name evidence="3" type="ORF">GSBRNA2T00014112001</name>
</gene>
<dbReference type="Proteomes" id="UP000028999">
    <property type="component" value="Unassembled WGS sequence"/>
</dbReference>
<dbReference type="EMBL" id="LK033320">
    <property type="protein sequence ID" value="CDY54444.1"/>
    <property type="molecule type" value="Genomic_DNA"/>
</dbReference>
<evidence type="ECO:0000256" key="1">
    <source>
        <dbReference type="SAM" id="Phobius"/>
    </source>
</evidence>
<name>A0A078IWS4_BRANA</name>
<keyword evidence="4" id="KW-1185">Reference proteome</keyword>
<dbReference type="Gramene" id="CDY54444">
    <property type="protein sequence ID" value="CDY54444"/>
    <property type="gene ID" value="GSBRNA2T00014112001"/>
</dbReference>
<evidence type="ECO:0000313" key="2">
    <source>
        <dbReference type="EMBL" id="CAF1900919.1"/>
    </source>
</evidence>
<accession>A0A078IWS4</accession>
<reference evidence="2" key="3">
    <citation type="submission" date="2021-01" db="EMBL/GenBank/DDBJ databases">
        <authorList>
            <consortium name="Genoscope - CEA"/>
            <person name="William W."/>
        </authorList>
    </citation>
    <scope>NUCLEOTIDE SEQUENCE</scope>
</reference>
<dbReference type="STRING" id="3708.A0A078IWS4"/>
<proteinExistence type="predicted"/>
<reference evidence="3 4" key="1">
    <citation type="journal article" date="2014" name="Science">
        <title>Plant genetics. Early allopolyploid evolution in the post-Neolithic Brassica napus oilseed genome.</title>
        <authorList>
            <person name="Chalhoub B."/>
            <person name="Denoeud F."/>
            <person name="Liu S."/>
            <person name="Parkin I.A."/>
            <person name="Tang H."/>
            <person name="Wang X."/>
            <person name="Chiquet J."/>
            <person name="Belcram H."/>
            <person name="Tong C."/>
            <person name="Samans B."/>
            <person name="Correa M."/>
            <person name="Da Silva C."/>
            <person name="Just J."/>
            <person name="Falentin C."/>
            <person name="Koh C.S."/>
            <person name="Le Clainche I."/>
            <person name="Bernard M."/>
            <person name="Bento P."/>
            <person name="Noel B."/>
            <person name="Labadie K."/>
            <person name="Alberti A."/>
            <person name="Charles M."/>
            <person name="Arnaud D."/>
            <person name="Guo H."/>
            <person name="Daviaud C."/>
            <person name="Alamery S."/>
            <person name="Jabbari K."/>
            <person name="Zhao M."/>
            <person name="Edger P.P."/>
            <person name="Chelaifa H."/>
            <person name="Tack D."/>
            <person name="Lassalle G."/>
            <person name="Mestiri I."/>
            <person name="Schnel N."/>
            <person name="Le Paslier M.C."/>
            <person name="Fan G."/>
            <person name="Renault V."/>
            <person name="Bayer P.E."/>
            <person name="Golicz A.A."/>
            <person name="Manoli S."/>
            <person name="Lee T.H."/>
            <person name="Thi V.H."/>
            <person name="Chalabi S."/>
            <person name="Hu Q."/>
            <person name="Fan C."/>
            <person name="Tollenaere R."/>
            <person name="Lu Y."/>
            <person name="Battail C."/>
            <person name="Shen J."/>
            <person name="Sidebottom C.H."/>
            <person name="Wang X."/>
            <person name="Canaguier A."/>
            <person name="Chauveau A."/>
            <person name="Berard A."/>
            <person name="Deniot G."/>
            <person name="Guan M."/>
            <person name="Liu Z."/>
            <person name="Sun F."/>
            <person name="Lim Y.P."/>
            <person name="Lyons E."/>
            <person name="Town C.D."/>
            <person name="Bancroft I."/>
            <person name="Wang X."/>
            <person name="Meng J."/>
            <person name="Ma J."/>
            <person name="Pires J.C."/>
            <person name="King G.J."/>
            <person name="Brunel D."/>
            <person name="Delourme R."/>
            <person name="Renard M."/>
            <person name="Aury J.M."/>
            <person name="Adams K.L."/>
            <person name="Batley J."/>
            <person name="Snowdon R.J."/>
            <person name="Tost J."/>
            <person name="Edwards D."/>
            <person name="Zhou Y."/>
            <person name="Hua W."/>
            <person name="Sharpe A.G."/>
            <person name="Paterson A.H."/>
            <person name="Guan C."/>
            <person name="Wincker P."/>
        </authorList>
    </citation>
    <scope>NUCLEOTIDE SEQUENCE [LARGE SCALE GENOMIC DNA]</scope>
    <source>
        <strain evidence="4">cv. Darmor-bzh</strain>
    </source>
</reference>
<evidence type="ECO:0000313" key="4">
    <source>
        <dbReference type="Proteomes" id="UP000028999"/>
    </source>
</evidence>
<dbReference type="PaxDb" id="3708-A0A078IWS4"/>
<protein>
    <submittedName>
        <fullName evidence="2">(rape) hypothetical protein</fullName>
    </submittedName>
    <submittedName>
        <fullName evidence="3">BnaC02g45600D protein</fullName>
    </submittedName>
</protein>
<dbReference type="EMBL" id="HG994366">
    <property type="protein sequence ID" value="CAF1900919.1"/>
    <property type="molecule type" value="Genomic_DNA"/>
</dbReference>
<organism evidence="3 4">
    <name type="scientific">Brassica napus</name>
    <name type="common">Rape</name>
    <dbReference type="NCBI Taxonomy" id="3708"/>
    <lineage>
        <taxon>Eukaryota</taxon>
        <taxon>Viridiplantae</taxon>
        <taxon>Streptophyta</taxon>
        <taxon>Embryophyta</taxon>
        <taxon>Tracheophyta</taxon>
        <taxon>Spermatophyta</taxon>
        <taxon>Magnoliopsida</taxon>
        <taxon>eudicotyledons</taxon>
        <taxon>Gunneridae</taxon>
        <taxon>Pentapetalae</taxon>
        <taxon>rosids</taxon>
        <taxon>malvids</taxon>
        <taxon>Brassicales</taxon>
        <taxon>Brassicaceae</taxon>
        <taxon>Brassiceae</taxon>
        <taxon>Brassica</taxon>
    </lineage>
</organism>
<dbReference type="Proteomes" id="UP001295469">
    <property type="component" value="Chromosome C02"/>
</dbReference>
<evidence type="ECO:0000313" key="3">
    <source>
        <dbReference type="EMBL" id="CDY54444.1"/>
    </source>
</evidence>